<dbReference type="Ensembl" id="ENSAPOT00000016298.1">
    <property type="protein sequence ID" value="ENSAPOP00000000775.1"/>
    <property type="gene ID" value="ENSAPOG00000002031.1"/>
</dbReference>
<evidence type="ECO:0000256" key="1">
    <source>
        <dbReference type="ARBA" id="ARBA00004236"/>
    </source>
</evidence>
<dbReference type="PANTHER" id="PTHR19433">
    <property type="entry name" value="T-CELL RECEPTOR ALPHA CHAIN V REGION-RELATED"/>
    <property type="match status" value="1"/>
</dbReference>
<keyword evidence="3" id="KW-0732">Signal</keyword>
<sequence length="387" mass="44127">MTSEERIKVLSIQHHSLNTMMNHLNASSRVHQDRGFLSANTGDSVTLQCFYRDDIIARFYWYKQIPGQKLRLISMFYKYETENIFYDEFKNNPRFSLDTEKGKNHLKITNLHISDSATYYCASSYLFTLDFAEGTTINVNHSGLNFQTLAQQATSKAIQPGDAVTLNCTVNTGTCDGERSVYWFRTEGESYPGLIHTCGGRKDNCEKEPNTQTHTCVYNLPLKSLNLSNVGTYYCAAASCGHILFGNETKLDTEDGMEFDAVPNTILLVLIISLSLAFVLCFMSWTKCCDGTGNWFFWHLHCVFTSDNKALHSRCVIIFQSLGEDFQLPPQPAQRYLLFRSTFVAQLQSICGHELHFYPEHLYDCDVSFSEPRWGTSQDQGDEKSER</sequence>
<dbReference type="InterPro" id="IPR003599">
    <property type="entry name" value="Ig_sub"/>
</dbReference>
<evidence type="ECO:0000313" key="10">
    <source>
        <dbReference type="Ensembl" id="ENSAPOP00000000775.1"/>
    </source>
</evidence>
<dbReference type="AlphaFoldDB" id="A0A3Q1F008"/>
<dbReference type="Proteomes" id="UP000257200">
    <property type="component" value="Unplaced"/>
</dbReference>
<keyword evidence="8" id="KW-1133">Transmembrane helix</keyword>
<keyword evidence="6" id="KW-1015">Disulfide bond</keyword>
<dbReference type="InterPro" id="IPR013783">
    <property type="entry name" value="Ig-like_fold"/>
</dbReference>
<comment type="subcellular location">
    <subcellularLocation>
        <location evidence="1">Cell membrane</location>
    </subcellularLocation>
</comment>
<keyword evidence="2" id="KW-1003">Cell membrane</keyword>
<protein>
    <recommendedName>
        <fullName evidence="9">Ig-like domain-containing protein</fullName>
    </recommendedName>
</protein>
<dbReference type="PANTHER" id="PTHR19433:SF127">
    <property type="entry name" value="NITR9"/>
    <property type="match status" value="1"/>
</dbReference>
<dbReference type="InterPro" id="IPR036179">
    <property type="entry name" value="Ig-like_dom_sf"/>
</dbReference>
<dbReference type="SMART" id="SM00409">
    <property type="entry name" value="IG"/>
    <property type="match status" value="2"/>
</dbReference>
<dbReference type="SUPFAM" id="SSF48726">
    <property type="entry name" value="Immunoglobulin"/>
    <property type="match status" value="2"/>
</dbReference>
<evidence type="ECO:0000256" key="3">
    <source>
        <dbReference type="ARBA" id="ARBA00022729"/>
    </source>
</evidence>
<feature type="domain" description="Ig-like" evidence="9">
    <location>
        <begin position="42"/>
        <end position="138"/>
    </location>
</feature>
<dbReference type="GO" id="GO:0005886">
    <property type="term" value="C:plasma membrane"/>
    <property type="evidence" value="ECO:0007669"/>
    <property type="project" value="UniProtKB-SubCell"/>
</dbReference>
<feature type="transmembrane region" description="Helical" evidence="8">
    <location>
        <begin position="266"/>
        <end position="285"/>
    </location>
</feature>
<accession>A0A3Q1F008</accession>
<evidence type="ECO:0000256" key="4">
    <source>
        <dbReference type="ARBA" id="ARBA00022859"/>
    </source>
</evidence>
<evidence type="ECO:0000256" key="2">
    <source>
        <dbReference type="ARBA" id="ARBA00022475"/>
    </source>
</evidence>
<evidence type="ECO:0000256" key="7">
    <source>
        <dbReference type="ARBA" id="ARBA00023180"/>
    </source>
</evidence>
<reference evidence="10" key="2">
    <citation type="submission" date="2025-09" db="UniProtKB">
        <authorList>
            <consortium name="Ensembl"/>
        </authorList>
    </citation>
    <scope>IDENTIFICATION</scope>
</reference>
<dbReference type="GO" id="GO:0009617">
    <property type="term" value="P:response to bacterium"/>
    <property type="evidence" value="ECO:0007669"/>
    <property type="project" value="TreeGrafter"/>
</dbReference>
<dbReference type="GeneTree" id="ENSGT00950000182968"/>
<organism evidence="10 11">
    <name type="scientific">Acanthochromis polyacanthus</name>
    <name type="common">spiny chromis</name>
    <dbReference type="NCBI Taxonomy" id="80966"/>
    <lineage>
        <taxon>Eukaryota</taxon>
        <taxon>Metazoa</taxon>
        <taxon>Chordata</taxon>
        <taxon>Craniata</taxon>
        <taxon>Vertebrata</taxon>
        <taxon>Euteleostomi</taxon>
        <taxon>Actinopterygii</taxon>
        <taxon>Neopterygii</taxon>
        <taxon>Teleostei</taxon>
        <taxon>Neoteleostei</taxon>
        <taxon>Acanthomorphata</taxon>
        <taxon>Ovalentaria</taxon>
        <taxon>Pomacentridae</taxon>
        <taxon>Acanthochromis</taxon>
    </lineage>
</organism>
<name>A0A3Q1F008_9TELE</name>
<dbReference type="InterPro" id="IPR052051">
    <property type="entry name" value="TCR_complex_component"/>
</dbReference>
<proteinExistence type="predicted"/>
<dbReference type="InterPro" id="IPR013106">
    <property type="entry name" value="Ig_V-set"/>
</dbReference>
<evidence type="ECO:0000259" key="9">
    <source>
        <dbReference type="PROSITE" id="PS50835"/>
    </source>
</evidence>
<evidence type="ECO:0000256" key="8">
    <source>
        <dbReference type="SAM" id="Phobius"/>
    </source>
</evidence>
<dbReference type="SMART" id="SM00406">
    <property type="entry name" value="IGv"/>
    <property type="match status" value="1"/>
</dbReference>
<dbReference type="InParanoid" id="A0A3Q1F008"/>
<keyword evidence="7" id="KW-0325">Glycoprotein</keyword>
<keyword evidence="11" id="KW-1185">Reference proteome</keyword>
<dbReference type="Pfam" id="PF07686">
    <property type="entry name" value="V-set"/>
    <property type="match status" value="1"/>
</dbReference>
<dbReference type="InterPro" id="IPR007110">
    <property type="entry name" value="Ig-like_dom"/>
</dbReference>
<keyword evidence="5 8" id="KW-0472">Membrane</keyword>
<keyword evidence="8" id="KW-0812">Transmembrane</keyword>
<dbReference type="GO" id="GO:0002376">
    <property type="term" value="P:immune system process"/>
    <property type="evidence" value="ECO:0007669"/>
    <property type="project" value="UniProtKB-KW"/>
</dbReference>
<reference evidence="10" key="1">
    <citation type="submission" date="2025-08" db="UniProtKB">
        <authorList>
            <consortium name="Ensembl"/>
        </authorList>
    </citation>
    <scope>IDENTIFICATION</scope>
</reference>
<evidence type="ECO:0000313" key="11">
    <source>
        <dbReference type="Proteomes" id="UP000257200"/>
    </source>
</evidence>
<evidence type="ECO:0000256" key="5">
    <source>
        <dbReference type="ARBA" id="ARBA00023136"/>
    </source>
</evidence>
<evidence type="ECO:0000256" key="6">
    <source>
        <dbReference type="ARBA" id="ARBA00023157"/>
    </source>
</evidence>
<dbReference type="PROSITE" id="PS50835">
    <property type="entry name" value="IG_LIKE"/>
    <property type="match status" value="2"/>
</dbReference>
<dbReference type="Gene3D" id="2.60.40.10">
    <property type="entry name" value="Immunoglobulins"/>
    <property type="match status" value="2"/>
</dbReference>
<dbReference type="STRING" id="80966.ENSAPOP00000000775"/>
<keyword evidence="4" id="KW-0391">Immunity</keyword>
<feature type="domain" description="Ig-like" evidence="9">
    <location>
        <begin position="147"/>
        <end position="252"/>
    </location>
</feature>
<dbReference type="FunCoup" id="A0A3Q1F008">
    <property type="interactions" value="85"/>
</dbReference>